<feature type="compositionally biased region" description="Polar residues" evidence="1">
    <location>
        <begin position="135"/>
        <end position="154"/>
    </location>
</feature>
<dbReference type="HOGENOM" id="CLU_1707651_0_0_1"/>
<dbReference type="EMBL" id="ABWE02001715">
    <property type="status" value="NOT_ANNOTATED_CDS"/>
    <property type="molecule type" value="Genomic_DNA"/>
</dbReference>
<reference evidence="2" key="2">
    <citation type="submission" date="2015-06" db="UniProtKB">
        <authorList>
            <consortium name="EnsemblProtists"/>
        </authorList>
    </citation>
    <scope>IDENTIFICATION</scope>
    <source>
        <strain evidence="2">Emoy2</strain>
    </source>
</reference>
<feature type="region of interest" description="Disordered" evidence="1">
    <location>
        <begin position="134"/>
        <end position="154"/>
    </location>
</feature>
<reference evidence="3" key="1">
    <citation type="journal article" date="2010" name="Science">
        <title>Signatures of adaptation to obligate biotrophy in the Hyaloperonospora arabidopsidis genome.</title>
        <authorList>
            <person name="Baxter L."/>
            <person name="Tripathy S."/>
            <person name="Ishaque N."/>
            <person name="Boot N."/>
            <person name="Cabral A."/>
            <person name="Kemen E."/>
            <person name="Thines M."/>
            <person name="Ah-Fong A."/>
            <person name="Anderson R."/>
            <person name="Badejoko W."/>
            <person name="Bittner-Eddy P."/>
            <person name="Boore J.L."/>
            <person name="Chibucos M.C."/>
            <person name="Coates M."/>
            <person name="Dehal P."/>
            <person name="Delehaunty K."/>
            <person name="Dong S."/>
            <person name="Downton P."/>
            <person name="Dumas B."/>
            <person name="Fabro G."/>
            <person name="Fronick C."/>
            <person name="Fuerstenberg S.I."/>
            <person name="Fulton L."/>
            <person name="Gaulin E."/>
            <person name="Govers F."/>
            <person name="Hughes L."/>
            <person name="Humphray S."/>
            <person name="Jiang R.H."/>
            <person name="Judelson H."/>
            <person name="Kamoun S."/>
            <person name="Kyung K."/>
            <person name="Meijer H."/>
            <person name="Minx P."/>
            <person name="Morris P."/>
            <person name="Nelson J."/>
            <person name="Phuntumart V."/>
            <person name="Qutob D."/>
            <person name="Rehmany A."/>
            <person name="Rougon-Cardoso A."/>
            <person name="Ryden P."/>
            <person name="Torto-Alalibo T."/>
            <person name="Studholme D."/>
            <person name="Wang Y."/>
            <person name="Win J."/>
            <person name="Wood J."/>
            <person name="Clifton S.W."/>
            <person name="Rogers J."/>
            <person name="Van den Ackerveken G."/>
            <person name="Jones J.D."/>
            <person name="McDowell J.M."/>
            <person name="Beynon J."/>
            <person name="Tyler B.M."/>
        </authorList>
    </citation>
    <scope>NUCLEOTIDE SEQUENCE [LARGE SCALE GENOMIC DNA]</scope>
    <source>
        <strain evidence="3">Emoy2</strain>
    </source>
</reference>
<name>M4C6P8_HYAAE</name>
<evidence type="ECO:0000313" key="2">
    <source>
        <dbReference type="EnsemblProtists" id="HpaP814785"/>
    </source>
</evidence>
<organism evidence="2 3">
    <name type="scientific">Hyaloperonospora arabidopsidis (strain Emoy2)</name>
    <name type="common">Downy mildew agent</name>
    <name type="synonym">Peronospora arabidopsidis</name>
    <dbReference type="NCBI Taxonomy" id="559515"/>
    <lineage>
        <taxon>Eukaryota</taxon>
        <taxon>Sar</taxon>
        <taxon>Stramenopiles</taxon>
        <taxon>Oomycota</taxon>
        <taxon>Peronosporomycetes</taxon>
        <taxon>Peronosporales</taxon>
        <taxon>Peronosporaceae</taxon>
        <taxon>Hyaloperonospora</taxon>
    </lineage>
</organism>
<dbReference type="EnsemblProtists" id="HpaT814785">
    <property type="protein sequence ID" value="HpaP814785"/>
    <property type="gene ID" value="HpaG814785"/>
</dbReference>
<dbReference type="Proteomes" id="UP000011713">
    <property type="component" value="Unassembled WGS sequence"/>
</dbReference>
<evidence type="ECO:0000256" key="1">
    <source>
        <dbReference type="SAM" id="MobiDB-lite"/>
    </source>
</evidence>
<proteinExistence type="predicted"/>
<dbReference type="VEuPathDB" id="FungiDB:HpaG814785"/>
<sequence length="154" mass="16986">MRLLSHRDGTSIAWNGDSIPGDGRLYDAKYFTSQNNGMRLEQFNNSGSVFVVVRISLGRRLFPRDCAPSGSAVPIGWRSRWSTLSTRFVPKPCRSPSPCPETGGRSPLRRPEVGLVLFEIALLLCTRVIARAGQPSGSDEPQYTPTSPLRRSPI</sequence>
<protein>
    <submittedName>
        <fullName evidence="2">Uncharacterized protein</fullName>
    </submittedName>
</protein>
<evidence type="ECO:0000313" key="3">
    <source>
        <dbReference type="Proteomes" id="UP000011713"/>
    </source>
</evidence>
<dbReference type="InParanoid" id="M4C6P8"/>
<accession>M4C6P8</accession>
<dbReference type="AlphaFoldDB" id="M4C6P8"/>
<keyword evidence="3" id="KW-1185">Reference proteome</keyword>